<dbReference type="STRING" id="1797516.A3D26_04595"/>
<accession>A0A1G1V7P2</accession>
<protein>
    <submittedName>
        <fullName evidence="2">Uncharacterized protein</fullName>
    </submittedName>
</protein>
<sequence length="163" mass="18424">MTGWDSWLEEKRQERDAQRKAEAAEVERTEREAAEAKPAREAAEVRLERTIARLDGMVKRNLTALAELTLGADAPIEVHTDGDGGIRSWYVNLMVSEGAWSDVRKHYTVILVRRPPSYTHLQFVGGSDRKLITPDTSERSLQELLKAYYPNPSLDITEYSPPG</sequence>
<evidence type="ECO:0000313" key="2">
    <source>
        <dbReference type="EMBL" id="OGY11474.1"/>
    </source>
</evidence>
<feature type="region of interest" description="Disordered" evidence="1">
    <location>
        <begin position="1"/>
        <end position="42"/>
    </location>
</feature>
<evidence type="ECO:0000313" key="3">
    <source>
        <dbReference type="Proteomes" id="UP000178319"/>
    </source>
</evidence>
<dbReference type="AlphaFoldDB" id="A0A1G1V7P2"/>
<reference evidence="2 3" key="1">
    <citation type="journal article" date="2016" name="Nat. Commun.">
        <title>Thousands of microbial genomes shed light on interconnected biogeochemical processes in an aquifer system.</title>
        <authorList>
            <person name="Anantharaman K."/>
            <person name="Brown C.T."/>
            <person name="Hug L.A."/>
            <person name="Sharon I."/>
            <person name="Castelle C.J."/>
            <person name="Probst A.J."/>
            <person name="Thomas B.C."/>
            <person name="Singh A."/>
            <person name="Wilkins M.J."/>
            <person name="Karaoz U."/>
            <person name="Brodie E.L."/>
            <person name="Williams K.H."/>
            <person name="Hubbard S.S."/>
            <person name="Banfield J.F."/>
        </authorList>
    </citation>
    <scope>NUCLEOTIDE SEQUENCE [LARGE SCALE GENOMIC DNA]</scope>
</reference>
<feature type="compositionally biased region" description="Basic and acidic residues" evidence="1">
    <location>
        <begin position="8"/>
        <end position="42"/>
    </location>
</feature>
<evidence type="ECO:0000256" key="1">
    <source>
        <dbReference type="SAM" id="MobiDB-lite"/>
    </source>
</evidence>
<dbReference type="EMBL" id="MHBZ01000017">
    <property type="protein sequence ID" value="OGY11474.1"/>
    <property type="molecule type" value="Genomic_DNA"/>
</dbReference>
<gene>
    <name evidence="2" type="ORF">A3D26_04595</name>
</gene>
<comment type="caution">
    <text evidence="2">The sequence shown here is derived from an EMBL/GenBank/DDBJ whole genome shotgun (WGS) entry which is preliminary data.</text>
</comment>
<organism evidence="2 3">
    <name type="scientific">Candidatus Blackburnbacteria bacterium RIFCSPHIGHO2_02_FULL_44_20</name>
    <dbReference type="NCBI Taxonomy" id="1797516"/>
    <lineage>
        <taxon>Bacteria</taxon>
        <taxon>Candidatus Blackburniibacteriota</taxon>
    </lineage>
</organism>
<proteinExistence type="predicted"/>
<name>A0A1G1V7P2_9BACT</name>
<dbReference type="Proteomes" id="UP000178319">
    <property type="component" value="Unassembled WGS sequence"/>
</dbReference>